<evidence type="ECO:0000256" key="1">
    <source>
        <dbReference type="SAM" id="Phobius"/>
    </source>
</evidence>
<keyword evidence="1" id="KW-1133">Transmembrane helix</keyword>
<dbReference type="Proteomes" id="UP000008810">
    <property type="component" value="Chromosome 3"/>
</dbReference>
<reference evidence="2" key="2">
    <citation type="submission" date="2017-06" db="EMBL/GenBank/DDBJ databases">
        <title>WGS assembly of Brachypodium distachyon.</title>
        <authorList>
            <consortium name="The International Brachypodium Initiative"/>
            <person name="Lucas S."/>
            <person name="Harmon-Smith M."/>
            <person name="Lail K."/>
            <person name="Tice H."/>
            <person name="Grimwood J."/>
            <person name="Bruce D."/>
            <person name="Barry K."/>
            <person name="Shu S."/>
            <person name="Lindquist E."/>
            <person name="Wang M."/>
            <person name="Pitluck S."/>
            <person name="Vogel J.P."/>
            <person name="Garvin D.F."/>
            <person name="Mockler T.C."/>
            <person name="Schmutz J."/>
            <person name="Rokhsar D."/>
            <person name="Bevan M.W."/>
        </authorList>
    </citation>
    <scope>NUCLEOTIDE SEQUENCE</scope>
    <source>
        <strain evidence="2">Bd21</strain>
    </source>
</reference>
<feature type="transmembrane region" description="Helical" evidence="1">
    <location>
        <begin position="53"/>
        <end position="78"/>
    </location>
</feature>
<keyword evidence="4" id="KW-1185">Reference proteome</keyword>
<name>A0A0Q3F2I3_BRADI</name>
<evidence type="ECO:0000313" key="2">
    <source>
        <dbReference type="EMBL" id="KQJ93671.1"/>
    </source>
</evidence>
<dbReference type="AlphaFoldDB" id="A0A0Q3F2I3"/>
<dbReference type="InParanoid" id="A0A0Q3F2I3"/>
<organism evidence="2">
    <name type="scientific">Brachypodium distachyon</name>
    <name type="common">Purple false brome</name>
    <name type="synonym">Trachynia distachya</name>
    <dbReference type="NCBI Taxonomy" id="15368"/>
    <lineage>
        <taxon>Eukaryota</taxon>
        <taxon>Viridiplantae</taxon>
        <taxon>Streptophyta</taxon>
        <taxon>Embryophyta</taxon>
        <taxon>Tracheophyta</taxon>
        <taxon>Spermatophyta</taxon>
        <taxon>Magnoliopsida</taxon>
        <taxon>Liliopsida</taxon>
        <taxon>Poales</taxon>
        <taxon>Poaceae</taxon>
        <taxon>BOP clade</taxon>
        <taxon>Pooideae</taxon>
        <taxon>Stipodae</taxon>
        <taxon>Brachypodieae</taxon>
        <taxon>Brachypodium</taxon>
    </lineage>
</organism>
<keyword evidence="1" id="KW-0812">Transmembrane</keyword>
<keyword evidence="1" id="KW-0472">Membrane</keyword>
<evidence type="ECO:0000313" key="3">
    <source>
        <dbReference type="EnsemblPlants" id="KQJ93671"/>
    </source>
</evidence>
<dbReference type="EnsemblPlants" id="KQJ93671">
    <property type="protein sequence ID" value="KQJ93671"/>
    <property type="gene ID" value="BRADI_3g06073v3"/>
</dbReference>
<proteinExistence type="predicted"/>
<dbReference type="EMBL" id="CM000882">
    <property type="protein sequence ID" value="KQJ93671.1"/>
    <property type="molecule type" value="Genomic_DNA"/>
</dbReference>
<gene>
    <name evidence="2" type="ORF">BRADI_3g06073v3</name>
</gene>
<protein>
    <submittedName>
        <fullName evidence="2 3">Uncharacterized protein</fullName>
    </submittedName>
</protein>
<reference evidence="3" key="3">
    <citation type="submission" date="2018-08" db="UniProtKB">
        <authorList>
            <consortium name="EnsemblPlants"/>
        </authorList>
    </citation>
    <scope>IDENTIFICATION</scope>
    <source>
        <strain evidence="3">cv. Bd21</strain>
    </source>
</reference>
<reference evidence="2 3" key="1">
    <citation type="journal article" date="2010" name="Nature">
        <title>Genome sequencing and analysis of the model grass Brachypodium distachyon.</title>
        <authorList>
            <consortium name="International Brachypodium Initiative"/>
        </authorList>
    </citation>
    <scope>NUCLEOTIDE SEQUENCE [LARGE SCALE GENOMIC DNA]</scope>
    <source>
        <strain evidence="2 3">Bd21</strain>
    </source>
</reference>
<feature type="transmembrane region" description="Helical" evidence="1">
    <location>
        <begin position="12"/>
        <end position="41"/>
    </location>
</feature>
<sequence>MLKTAAGMSSMAPTICFMSLFCMAMHLELCWCAICAIWMLVCYLCYLDVYADVYVAFYAVYSAVFCCYAAETIVMLLLSGSGKNTRGLPLPVTGGGYG</sequence>
<evidence type="ECO:0000313" key="4">
    <source>
        <dbReference type="Proteomes" id="UP000008810"/>
    </source>
</evidence>
<dbReference type="Gramene" id="KQJ93671">
    <property type="protein sequence ID" value="KQJ93671"/>
    <property type="gene ID" value="BRADI_3g06073v3"/>
</dbReference>
<accession>A0A0Q3F2I3</accession>